<dbReference type="Proteomes" id="UP000193411">
    <property type="component" value="Unassembled WGS sequence"/>
</dbReference>
<evidence type="ECO:0000313" key="2">
    <source>
        <dbReference type="Proteomes" id="UP000193411"/>
    </source>
</evidence>
<protein>
    <submittedName>
        <fullName evidence="1">Uncharacterized protein</fullName>
    </submittedName>
</protein>
<gene>
    <name evidence="1" type="ORF">BCR44DRAFT_222666</name>
</gene>
<organism evidence="1 2">
    <name type="scientific">Catenaria anguillulae PL171</name>
    <dbReference type="NCBI Taxonomy" id="765915"/>
    <lineage>
        <taxon>Eukaryota</taxon>
        <taxon>Fungi</taxon>
        <taxon>Fungi incertae sedis</taxon>
        <taxon>Blastocladiomycota</taxon>
        <taxon>Blastocladiomycetes</taxon>
        <taxon>Blastocladiales</taxon>
        <taxon>Catenariaceae</taxon>
        <taxon>Catenaria</taxon>
    </lineage>
</organism>
<proteinExistence type="predicted"/>
<sequence length="110" mass="13077">MSSIFPREETWRKMDQGIFHRPFFFPFLSWAFFSTFPRFPLLHFSPIFLHFLLGEADWVTWAVPSQTGPLFRPLDSLPTFQRHFSTFNTAAKRKMVVSSYQRRALLTEQA</sequence>
<dbReference type="AlphaFoldDB" id="A0A1Y2HBR7"/>
<comment type="caution">
    <text evidence="1">The sequence shown here is derived from an EMBL/GenBank/DDBJ whole genome shotgun (WGS) entry which is preliminary data.</text>
</comment>
<dbReference type="EMBL" id="MCFL01000060">
    <property type="protein sequence ID" value="ORZ31434.1"/>
    <property type="molecule type" value="Genomic_DNA"/>
</dbReference>
<name>A0A1Y2HBR7_9FUNG</name>
<reference evidence="1 2" key="1">
    <citation type="submission" date="2016-07" db="EMBL/GenBank/DDBJ databases">
        <title>Pervasive Adenine N6-methylation of Active Genes in Fungi.</title>
        <authorList>
            <consortium name="DOE Joint Genome Institute"/>
            <person name="Mondo S.J."/>
            <person name="Dannebaum R.O."/>
            <person name="Kuo R.C."/>
            <person name="Labutti K."/>
            <person name="Haridas S."/>
            <person name="Kuo A."/>
            <person name="Salamov A."/>
            <person name="Ahrendt S.R."/>
            <person name="Lipzen A."/>
            <person name="Sullivan W."/>
            <person name="Andreopoulos W.B."/>
            <person name="Clum A."/>
            <person name="Lindquist E."/>
            <person name="Daum C."/>
            <person name="Ramamoorthy G.K."/>
            <person name="Gryganskyi A."/>
            <person name="Culley D."/>
            <person name="Magnuson J.K."/>
            <person name="James T.Y."/>
            <person name="O'Malley M.A."/>
            <person name="Stajich J.E."/>
            <person name="Spatafora J.W."/>
            <person name="Visel A."/>
            <person name="Grigoriev I.V."/>
        </authorList>
    </citation>
    <scope>NUCLEOTIDE SEQUENCE [LARGE SCALE GENOMIC DNA]</scope>
    <source>
        <strain evidence="1 2">PL171</strain>
    </source>
</reference>
<evidence type="ECO:0000313" key="1">
    <source>
        <dbReference type="EMBL" id="ORZ31434.1"/>
    </source>
</evidence>
<accession>A0A1Y2HBR7</accession>
<keyword evidence="2" id="KW-1185">Reference proteome</keyword>